<protein>
    <submittedName>
        <fullName evidence="1">Uncharacterized protein</fullName>
    </submittedName>
</protein>
<sequence>RADRYRSIPLLQHSLMADIVHNKVSKADLYRVLSRLSNDESRNITKILSDIQRCNEDCYKDGCPVVGLTVNNSHLLSRSYLCTPIFPDPTFTFIILDTGVYLLGGSTAGSARRLSNVKFMYRKKLMEPINRSVMKGYITSTSPLTIFVSDMIMFMGNFVAKERWSLRLRIASVELSHADPKNSLQLHVASAHPMVEAMSMLRSRPAGSVIGVMFAYDGTLPSHRQMALPPTIDWHGLPDIPDEVDMFGDDNIDYQLSCKMVATPLPEPSLAKYDEWRSLIDIACFGESWAYFRTELFCSFSKVQQLIGNLYPDLEEQQHIKRRKV</sequence>
<name>A0A0H5RQA5_9EUKA</name>
<dbReference type="AlphaFoldDB" id="A0A0H5RQA5"/>
<feature type="non-terminal residue" evidence="1">
    <location>
        <position position="1"/>
    </location>
</feature>
<dbReference type="EMBL" id="HACM01010447">
    <property type="protein sequence ID" value="CRZ10889.1"/>
    <property type="molecule type" value="Transcribed_RNA"/>
</dbReference>
<reference evidence="1" key="1">
    <citation type="submission" date="2015-04" db="EMBL/GenBank/DDBJ databases">
        <title>The genome sequence of the plant pathogenic Rhizarian Plasmodiophora brassicae reveals insights in its biotrophic life cycle and the origin of chitin synthesis.</title>
        <authorList>
            <person name="Schwelm A."/>
            <person name="Fogelqvist J."/>
            <person name="Knaust A."/>
            <person name="Julke S."/>
            <person name="Lilja T."/>
            <person name="Dhandapani V."/>
            <person name="Bonilla-Rosso G."/>
            <person name="Karlsson M."/>
            <person name="Shevchenko A."/>
            <person name="Choi S.R."/>
            <person name="Kim H.G."/>
            <person name="Park J.Y."/>
            <person name="Lim Y.P."/>
            <person name="Ludwig-Muller J."/>
            <person name="Dixelius C."/>
        </authorList>
    </citation>
    <scope>NUCLEOTIDE SEQUENCE</scope>
    <source>
        <tissue evidence="1">Potato root galls</tissue>
    </source>
</reference>
<accession>A0A0H5RQA5</accession>
<proteinExistence type="predicted"/>
<evidence type="ECO:0000313" key="1">
    <source>
        <dbReference type="EMBL" id="CRZ10889.1"/>
    </source>
</evidence>
<organism evidence="1">
    <name type="scientific">Spongospora subterranea</name>
    <dbReference type="NCBI Taxonomy" id="70186"/>
    <lineage>
        <taxon>Eukaryota</taxon>
        <taxon>Sar</taxon>
        <taxon>Rhizaria</taxon>
        <taxon>Endomyxa</taxon>
        <taxon>Phytomyxea</taxon>
        <taxon>Plasmodiophorida</taxon>
        <taxon>Plasmodiophoridae</taxon>
        <taxon>Spongospora</taxon>
    </lineage>
</organism>